<reference evidence="3" key="1">
    <citation type="submission" date="2016-06" db="EMBL/GenBank/DDBJ databases">
        <authorList>
            <person name="Varghese N."/>
        </authorList>
    </citation>
    <scope>NUCLEOTIDE SEQUENCE [LARGE SCALE GENOMIC DNA]</scope>
    <source>
        <strain evidence="3">DSM 45555</strain>
    </source>
</reference>
<organism evidence="2 3">
    <name type="scientific">Micromonospora marina</name>
    <dbReference type="NCBI Taxonomy" id="307120"/>
    <lineage>
        <taxon>Bacteria</taxon>
        <taxon>Bacillati</taxon>
        <taxon>Actinomycetota</taxon>
        <taxon>Actinomycetes</taxon>
        <taxon>Micromonosporales</taxon>
        <taxon>Micromonosporaceae</taxon>
        <taxon>Micromonospora</taxon>
    </lineage>
</organism>
<dbReference type="PANTHER" id="PTHR34203:SF15">
    <property type="entry name" value="SLL1173 PROTEIN"/>
    <property type="match status" value="1"/>
</dbReference>
<dbReference type="AlphaFoldDB" id="A0A1C4VZE9"/>
<dbReference type="Gene3D" id="3.40.50.150">
    <property type="entry name" value="Vaccinia Virus protein VP39"/>
    <property type="match status" value="1"/>
</dbReference>
<dbReference type="Proteomes" id="UP000198551">
    <property type="component" value="Unassembled WGS sequence"/>
</dbReference>
<protein>
    <submittedName>
        <fullName evidence="2">Methyltransferase, FkbM family</fullName>
    </submittedName>
</protein>
<accession>A0A1C4VZE9</accession>
<dbReference type="InterPro" id="IPR029063">
    <property type="entry name" value="SAM-dependent_MTases_sf"/>
</dbReference>
<evidence type="ECO:0000313" key="2">
    <source>
        <dbReference type="EMBL" id="SCE89235.1"/>
    </source>
</evidence>
<sequence length="278" mass="29047">MSTLGGGKDAIAARTDAALASVGRVRDGVIEALKADPAMSGLRRSLEFYHGDPARDAALDAFYAPLVRAGDLVFDVGAHVGDRLGSFRRLGATVVAVEPQPLCARVLREMHAGDDAVTVVEAACGHTAGPVRLHVNSANPTVSTASPGFVRAADGAPGWADETWDAQIEVPGTTLDALVTAYGEPAFVKIDVEGFEDAVLAGLSRPVPALSFEFTTIARVAAARCLDRLTGLGFTRFTVAVGDEMQFALPGWLQAAEVAAYLRALPDEANSGDVYARL</sequence>
<keyword evidence="3" id="KW-1185">Reference proteome</keyword>
<dbReference type="NCBIfam" id="TIGR01444">
    <property type="entry name" value="fkbM_fam"/>
    <property type="match status" value="1"/>
</dbReference>
<dbReference type="Pfam" id="PF05050">
    <property type="entry name" value="Methyltransf_21"/>
    <property type="match status" value="1"/>
</dbReference>
<dbReference type="GO" id="GO:0008168">
    <property type="term" value="F:methyltransferase activity"/>
    <property type="evidence" value="ECO:0007669"/>
    <property type="project" value="UniProtKB-KW"/>
</dbReference>
<keyword evidence="2" id="KW-0808">Transferase</keyword>
<name>A0A1C4VZE9_9ACTN</name>
<evidence type="ECO:0000313" key="3">
    <source>
        <dbReference type="Proteomes" id="UP000198551"/>
    </source>
</evidence>
<gene>
    <name evidence="2" type="ORF">GA0070215_104114</name>
</gene>
<dbReference type="PANTHER" id="PTHR34203">
    <property type="entry name" value="METHYLTRANSFERASE, FKBM FAMILY PROTEIN"/>
    <property type="match status" value="1"/>
</dbReference>
<evidence type="ECO:0000259" key="1">
    <source>
        <dbReference type="Pfam" id="PF05050"/>
    </source>
</evidence>
<dbReference type="SUPFAM" id="SSF53335">
    <property type="entry name" value="S-adenosyl-L-methionine-dependent methyltransferases"/>
    <property type="match status" value="1"/>
</dbReference>
<feature type="domain" description="Methyltransferase FkbM" evidence="1">
    <location>
        <begin position="75"/>
        <end position="207"/>
    </location>
</feature>
<keyword evidence="2" id="KW-0489">Methyltransferase</keyword>
<proteinExistence type="predicted"/>
<dbReference type="InterPro" id="IPR006342">
    <property type="entry name" value="FkbM_mtfrase"/>
</dbReference>
<dbReference type="GO" id="GO:0032259">
    <property type="term" value="P:methylation"/>
    <property type="evidence" value="ECO:0007669"/>
    <property type="project" value="UniProtKB-KW"/>
</dbReference>
<dbReference type="InterPro" id="IPR052514">
    <property type="entry name" value="SAM-dependent_MTase"/>
</dbReference>
<dbReference type="EMBL" id="FMCV01000004">
    <property type="protein sequence ID" value="SCE89235.1"/>
    <property type="molecule type" value="Genomic_DNA"/>
</dbReference>